<dbReference type="GO" id="GO:0000155">
    <property type="term" value="F:phosphorelay sensor kinase activity"/>
    <property type="evidence" value="ECO:0007669"/>
    <property type="project" value="InterPro"/>
</dbReference>
<accession>A0A1V8RL88</accession>
<proteinExistence type="predicted"/>
<dbReference type="InterPro" id="IPR011104">
    <property type="entry name" value="Hpr_kin/Pase_C"/>
</dbReference>
<evidence type="ECO:0000313" key="2">
    <source>
        <dbReference type="EMBL" id="OQM73962.1"/>
    </source>
</evidence>
<evidence type="ECO:0000313" key="3">
    <source>
        <dbReference type="Proteomes" id="UP000191905"/>
    </source>
</evidence>
<dbReference type="Gene3D" id="3.40.50.300">
    <property type="entry name" value="P-loop containing nucleotide triphosphate hydrolases"/>
    <property type="match status" value="1"/>
</dbReference>
<evidence type="ECO:0000259" key="1">
    <source>
        <dbReference type="Pfam" id="PF07475"/>
    </source>
</evidence>
<dbReference type="AlphaFoldDB" id="A0A1V8RL88"/>
<dbReference type="Pfam" id="PF07475">
    <property type="entry name" value="Hpr_kinase_C"/>
    <property type="match status" value="1"/>
</dbReference>
<dbReference type="OrthoDB" id="8326226at2"/>
<feature type="domain" description="HPr kinase/phosphorylase C-terminal" evidence="1">
    <location>
        <begin position="2"/>
        <end position="79"/>
    </location>
</feature>
<dbReference type="InterPro" id="IPR027417">
    <property type="entry name" value="P-loop_NTPase"/>
</dbReference>
<dbReference type="RefSeq" id="WP_080921204.1">
    <property type="nucleotide sequence ID" value="NZ_MDET01000045.1"/>
</dbReference>
<dbReference type="STRING" id="1873176.BFN67_06430"/>
<organism evidence="2 3">
    <name type="scientific">Manganibacter manganicus</name>
    <dbReference type="NCBI Taxonomy" id="1873176"/>
    <lineage>
        <taxon>Bacteria</taxon>
        <taxon>Pseudomonadati</taxon>
        <taxon>Pseudomonadota</taxon>
        <taxon>Alphaproteobacteria</taxon>
        <taxon>Hyphomicrobiales</taxon>
        <taxon>Phyllobacteriaceae</taxon>
        <taxon>Manganibacter</taxon>
    </lineage>
</organism>
<dbReference type="GO" id="GO:0005524">
    <property type="term" value="F:ATP binding"/>
    <property type="evidence" value="ECO:0007669"/>
    <property type="project" value="InterPro"/>
</dbReference>
<dbReference type="Proteomes" id="UP000191905">
    <property type="component" value="Unassembled WGS sequence"/>
</dbReference>
<dbReference type="EMBL" id="MDET01000045">
    <property type="protein sequence ID" value="OQM73962.1"/>
    <property type="molecule type" value="Genomic_DNA"/>
</dbReference>
<comment type="caution">
    <text evidence="2">The sequence shown here is derived from an EMBL/GenBank/DDBJ whole genome shotgun (WGS) entry which is preliminary data.</text>
</comment>
<reference evidence="2 3" key="1">
    <citation type="journal article" date="2016" name="Int. J. Syst. Evol. Microbiol.">
        <title>Pseudaminobacter manganicus sp. nov., isolated from sludge of a manganese mine.</title>
        <authorList>
            <person name="Li J."/>
            <person name="Huang J."/>
            <person name="Liao S."/>
            <person name="Wang G."/>
        </authorList>
    </citation>
    <scope>NUCLEOTIDE SEQUENCE [LARGE SCALE GENOMIC DNA]</scope>
    <source>
        <strain evidence="2 3">JH-7</strain>
    </source>
</reference>
<protein>
    <submittedName>
        <fullName evidence="2">Serine kinase</fullName>
    </submittedName>
</protein>
<gene>
    <name evidence="2" type="ORF">BFN67_06430</name>
</gene>
<keyword evidence="3" id="KW-1185">Reference proteome</keyword>
<dbReference type="SUPFAM" id="SSF53795">
    <property type="entry name" value="PEP carboxykinase-like"/>
    <property type="match status" value="1"/>
</dbReference>
<keyword evidence="2" id="KW-0808">Transferase</keyword>
<sequence>MTNLHGTAIIIGERGLLITGPSGSGKTTLALALIEQFAGRGLLCRLIGDDQLLTANHSGRLVCTVPETLAGLVEVPGIGPQSLAYEPAAVIDLLVRLVPASVMARFQEPGMEMVAGCRISQLDLAARNVTAAVPAIAARLALDHFGIE</sequence>
<keyword evidence="2" id="KW-0418">Kinase</keyword>
<name>A0A1V8RL88_9HYPH</name>
<dbReference type="GO" id="GO:0006109">
    <property type="term" value="P:regulation of carbohydrate metabolic process"/>
    <property type="evidence" value="ECO:0007669"/>
    <property type="project" value="InterPro"/>
</dbReference>